<proteinExistence type="predicted"/>
<dbReference type="PIRSF" id="PIRSF000239">
    <property type="entry name" value="AHPC"/>
    <property type="match status" value="1"/>
</dbReference>
<evidence type="ECO:0000256" key="2">
    <source>
        <dbReference type="ARBA" id="ARBA00023284"/>
    </source>
</evidence>
<dbReference type="PROSITE" id="PS51352">
    <property type="entry name" value="THIOREDOXIN_2"/>
    <property type="match status" value="1"/>
</dbReference>
<dbReference type="PANTHER" id="PTHR43110:SF1">
    <property type="entry name" value="THIOL PEROXIDASE"/>
    <property type="match status" value="1"/>
</dbReference>
<dbReference type="InterPro" id="IPR000866">
    <property type="entry name" value="AhpC/TSA"/>
</dbReference>
<dbReference type="EMBL" id="JAKLTR010000004">
    <property type="protein sequence ID" value="MCG2614374.1"/>
    <property type="molecule type" value="Genomic_DNA"/>
</dbReference>
<dbReference type="InterPro" id="IPR024706">
    <property type="entry name" value="Peroxiredoxin_AhpC-typ"/>
</dbReference>
<evidence type="ECO:0000259" key="3">
    <source>
        <dbReference type="PROSITE" id="PS51352"/>
    </source>
</evidence>
<dbReference type="Proteomes" id="UP001165367">
    <property type="component" value="Unassembled WGS sequence"/>
</dbReference>
<sequence length="156" mass="17424">MSITKGQKAPDFTLYDETKKQVSLADQKGSNVLLLFFPQAFTSVCTKELCGVRDNIALYSNARAKVFGISVDSVFTLAQFKETQQYNFPLLSDFNKETSRAYGCIYENWVLDMHGVSKRAAFVIDGNGVVQYAEVLENAGEVPDFTQIDKILAELQ</sequence>
<evidence type="ECO:0000256" key="1">
    <source>
        <dbReference type="ARBA" id="ARBA00023002"/>
    </source>
</evidence>
<feature type="domain" description="Thioredoxin" evidence="3">
    <location>
        <begin position="3"/>
        <end position="156"/>
    </location>
</feature>
<comment type="caution">
    <text evidence="4">The sequence shown here is derived from an EMBL/GenBank/DDBJ whole genome shotgun (WGS) entry which is preliminary data.</text>
</comment>
<reference evidence="4" key="1">
    <citation type="submission" date="2022-01" db="EMBL/GenBank/DDBJ databases">
        <authorList>
            <person name="Jo J.-H."/>
            <person name="Im W.-T."/>
        </authorList>
    </citation>
    <scope>NUCLEOTIDE SEQUENCE</scope>
    <source>
        <strain evidence="4">NA20</strain>
    </source>
</reference>
<keyword evidence="5" id="KW-1185">Reference proteome</keyword>
<gene>
    <name evidence="4" type="ORF">LZZ85_08790</name>
</gene>
<dbReference type="InterPro" id="IPR013766">
    <property type="entry name" value="Thioredoxin_domain"/>
</dbReference>
<evidence type="ECO:0000313" key="5">
    <source>
        <dbReference type="Proteomes" id="UP001165367"/>
    </source>
</evidence>
<evidence type="ECO:0000313" key="4">
    <source>
        <dbReference type="EMBL" id="MCG2614374.1"/>
    </source>
</evidence>
<dbReference type="PANTHER" id="PTHR43110">
    <property type="entry name" value="THIOL PEROXIDASE"/>
    <property type="match status" value="1"/>
</dbReference>
<keyword evidence="2" id="KW-0676">Redox-active center</keyword>
<dbReference type="InterPro" id="IPR050455">
    <property type="entry name" value="Tpx_Peroxidase_subfamily"/>
</dbReference>
<name>A0ABS9KPX2_9BACT</name>
<accession>A0ABS9KPX2</accession>
<dbReference type="InterPro" id="IPR036249">
    <property type="entry name" value="Thioredoxin-like_sf"/>
</dbReference>
<dbReference type="SUPFAM" id="SSF52833">
    <property type="entry name" value="Thioredoxin-like"/>
    <property type="match status" value="1"/>
</dbReference>
<dbReference type="Pfam" id="PF00578">
    <property type="entry name" value="AhpC-TSA"/>
    <property type="match status" value="1"/>
</dbReference>
<protein>
    <submittedName>
        <fullName evidence="4">Redoxin domain-containing protein</fullName>
    </submittedName>
</protein>
<organism evidence="4 5">
    <name type="scientific">Terrimonas ginsenosidimutans</name>
    <dbReference type="NCBI Taxonomy" id="2908004"/>
    <lineage>
        <taxon>Bacteria</taxon>
        <taxon>Pseudomonadati</taxon>
        <taxon>Bacteroidota</taxon>
        <taxon>Chitinophagia</taxon>
        <taxon>Chitinophagales</taxon>
        <taxon>Chitinophagaceae</taxon>
        <taxon>Terrimonas</taxon>
    </lineage>
</organism>
<dbReference type="Gene3D" id="3.40.30.10">
    <property type="entry name" value="Glutaredoxin"/>
    <property type="match status" value="1"/>
</dbReference>
<dbReference type="RefSeq" id="WP_237870720.1">
    <property type="nucleotide sequence ID" value="NZ_JAKLTR010000004.1"/>
</dbReference>
<keyword evidence="1" id="KW-0560">Oxidoreductase</keyword>